<evidence type="ECO:0000313" key="2">
    <source>
        <dbReference type="Proteomes" id="UP000223913"/>
    </source>
</evidence>
<evidence type="ECO:0000313" key="1">
    <source>
        <dbReference type="EMBL" id="PHN05321.1"/>
    </source>
</evidence>
<keyword evidence="2" id="KW-1185">Reference proteome</keyword>
<name>A0A2D0N9X3_FLAN2</name>
<organism evidence="1 2">
    <name type="scientific">Flavilitoribacter nigricans (strain ATCC 23147 / DSM 23189 / NBRC 102662 / NCIMB 1420 / SS-2)</name>
    <name type="common">Lewinella nigricans</name>
    <dbReference type="NCBI Taxonomy" id="1122177"/>
    <lineage>
        <taxon>Bacteria</taxon>
        <taxon>Pseudomonadati</taxon>
        <taxon>Bacteroidota</taxon>
        <taxon>Saprospiria</taxon>
        <taxon>Saprospirales</taxon>
        <taxon>Lewinellaceae</taxon>
        <taxon>Flavilitoribacter</taxon>
    </lineage>
</organism>
<dbReference type="AlphaFoldDB" id="A0A2D0N9X3"/>
<accession>A0A2D0N9X3</accession>
<comment type="caution">
    <text evidence="1">The sequence shown here is derived from an EMBL/GenBank/DDBJ whole genome shotgun (WGS) entry which is preliminary data.</text>
</comment>
<protein>
    <submittedName>
        <fullName evidence="1">Uncharacterized protein</fullName>
    </submittedName>
</protein>
<proteinExistence type="predicted"/>
<sequence length="489" mass="58113">MKFHEAKVFQLLRLLKAKPFRNFGKWLQSDWCNTNQRLIRVYDLLKKYHPDYDQAGLDKKGLFQKVYPNKPYNDKVLRNLMGELSNQVRAFLINCQLQQDQNLQAQLLISAFAEKGRYGWMEEESERLANRIKKEKVIHRADFLVLTKLYEQLYYQVGTTYRQTQDGSPLQEAEAWLDQYYLLGKLRLANEKRERQLRLQRSAPESIGLDLLDELARHYPNAAVKLYRQRLEQQIMGDLVQFETFHLQFLTVQDQLETRDRKILFYALLNDASRLLKTGNNDVLTALFGLYKFGVEKGILIHKKQITEHTFLNMISIGNSLKEFDYVAEFRKKYSSYLADDFRVDAEKFANAHTDYYQGQYFACMRTLKDHVFSSRLLVNRSRMLLLQAHFEFFLDDSSFFETFHHYALAFEEYVRNDKRLAKTEIKAFRRFSRYARQLAQISTYKHREGALKKLADALEREPYMQGKFWLLEKIRQIKKGHPDTGNPI</sequence>
<reference evidence="1 2" key="1">
    <citation type="submission" date="2017-10" db="EMBL/GenBank/DDBJ databases">
        <title>The draft genome sequence of Lewinella nigricans NBRC 102662.</title>
        <authorList>
            <person name="Wang K."/>
        </authorList>
    </citation>
    <scope>NUCLEOTIDE SEQUENCE [LARGE SCALE GENOMIC DNA]</scope>
    <source>
        <strain evidence="1 2">NBRC 102662</strain>
    </source>
</reference>
<dbReference type="OrthoDB" id="9792800at2"/>
<dbReference type="RefSeq" id="WP_099151373.1">
    <property type="nucleotide sequence ID" value="NZ_PDUD01000022.1"/>
</dbReference>
<dbReference type="Proteomes" id="UP000223913">
    <property type="component" value="Unassembled WGS sequence"/>
</dbReference>
<dbReference type="EMBL" id="PDUD01000022">
    <property type="protein sequence ID" value="PHN05321.1"/>
    <property type="molecule type" value="Genomic_DNA"/>
</dbReference>
<gene>
    <name evidence="1" type="ORF">CRP01_17550</name>
</gene>